<reference evidence="1 2" key="1">
    <citation type="journal article" date="2023" name="Science">
        <title>Complex scaffold remodeling in plant triterpene biosynthesis.</title>
        <authorList>
            <person name="De La Pena R."/>
            <person name="Hodgson H."/>
            <person name="Liu J.C."/>
            <person name="Stephenson M.J."/>
            <person name="Martin A.C."/>
            <person name="Owen C."/>
            <person name="Harkess A."/>
            <person name="Leebens-Mack J."/>
            <person name="Jimenez L.E."/>
            <person name="Osbourn A."/>
            <person name="Sattely E.S."/>
        </authorList>
    </citation>
    <scope>NUCLEOTIDE SEQUENCE [LARGE SCALE GENOMIC DNA]</scope>
    <source>
        <strain evidence="2">cv. JPN11</strain>
        <tissue evidence="1">Leaf</tissue>
    </source>
</reference>
<evidence type="ECO:0000313" key="2">
    <source>
        <dbReference type="Proteomes" id="UP001164539"/>
    </source>
</evidence>
<proteinExistence type="predicted"/>
<organism evidence="1 2">
    <name type="scientific">Melia azedarach</name>
    <name type="common">Chinaberry tree</name>
    <dbReference type="NCBI Taxonomy" id="155640"/>
    <lineage>
        <taxon>Eukaryota</taxon>
        <taxon>Viridiplantae</taxon>
        <taxon>Streptophyta</taxon>
        <taxon>Embryophyta</taxon>
        <taxon>Tracheophyta</taxon>
        <taxon>Spermatophyta</taxon>
        <taxon>Magnoliopsida</taxon>
        <taxon>eudicotyledons</taxon>
        <taxon>Gunneridae</taxon>
        <taxon>Pentapetalae</taxon>
        <taxon>rosids</taxon>
        <taxon>malvids</taxon>
        <taxon>Sapindales</taxon>
        <taxon>Meliaceae</taxon>
        <taxon>Melia</taxon>
    </lineage>
</organism>
<protein>
    <submittedName>
        <fullName evidence="1">F-box protein</fullName>
    </submittedName>
</protein>
<dbReference type="Proteomes" id="UP001164539">
    <property type="component" value="Chromosome 1"/>
</dbReference>
<gene>
    <name evidence="1" type="ORF">OWV82_002832</name>
</gene>
<accession>A0ACC1Z2E2</accession>
<evidence type="ECO:0000313" key="1">
    <source>
        <dbReference type="EMBL" id="KAJ4730160.1"/>
    </source>
</evidence>
<name>A0ACC1Z2E2_MELAZ</name>
<sequence>MDYLPQEIVIDILSRLPITSILQFKLVCRSWLNLAQNPLLPSLHFSSTGKNDPCLILHSDNPVRNQLYSLELSSRDKDDQSVNRISVPLFPEFDVVGSCKGLLCLCDASTRNELYVYNPFTGDYLALPKSADFNREDVVFGFGCHPTTKQCKVVKVDYTRRRRGPRNYGYGKSEVQIFTLGGSTWRSLGQISYHFLPRPSQVLINGRLHWCTWPRYHGPSRLLVSFDLANEQFRVVPKPDCGGLNKCRFDLVVLGGCLSAAVHCNYGEFEVWVMKEYDVKESWIKEINIGSYVPRGLEMDLRRAFRDSKFYRNSSFVRILCLLKNGDILLEYRCRALVSYNSKNETFKDVLFNEMPYLFEASVHEGSLNRIDALIYNNQ</sequence>
<keyword evidence="2" id="KW-1185">Reference proteome</keyword>
<comment type="caution">
    <text evidence="1">The sequence shown here is derived from an EMBL/GenBank/DDBJ whole genome shotgun (WGS) entry which is preliminary data.</text>
</comment>
<dbReference type="EMBL" id="CM051394">
    <property type="protein sequence ID" value="KAJ4730160.1"/>
    <property type="molecule type" value="Genomic_DNA"/>
</dbReference>